<dbReference type="PANTHER" id="PTHR30204">
    <property type="entry name" value="REDOX-CYCLING DRUG-SENSING TRANSCRIPTIONAL ACTIVATOR SOXR"/>
    <property type="match status" value="1"/>
</dbReference>
<evidence type="ECO:0000256" key="1">
    <source>
        <dbReference type="ARBA" id="ARBA00023125"/>
    </source>
</evidence>
<dbReference type="PROSITE" id="PS50937">
    <property type="entry name" value="HTH_MERR_2"/>
    <property type="match status" value="1"/>
</dbReference>
<dbReference type="InterPro" id="IPR036244">
    <property type="entry name" value="TipA-like_antibiotic-bd"/>
</dbReference>
<dbReference type="CDD" id="cd01106">
    <property type="entry name" value="HTH_TipAL-Mta"/>
    <property type="match status" value="1"/>
</dbReference>
<dbReference type="PRINTS" id="PR00040">
    <property type="entry name" value="HTHMERR"/>
</dbReference>
<dbReference type="InterPro" id="IPR012925">
    <property type="entry name" value="TipAS_dom"/>
</dbReference>
<keyword evidence="1" id="KW-0238">DNA-binding</keyword>
<dbReference type="Gene3D" id="1.10.1660.10">
    <property type="match status" value="1"/>
</dbReference>
<name>A0ABV9DXD6_9ACTN</name>
<dbReference type="InterPro" id="IPR009061">
    <property type="entry name" value="DNA-bd_dom_put_sf"/>
</dbReference>
<feature type="domain" description="HTH merR-type" evidence="3">
    <location>
        <begin position="1"/>
        <end position="71"/>
    </location>
</feature>
<dbReference type="EMBL" id="JBHSFQ010000012">
    <property type="protein sequence ID" value="MFC4563073.1"/>
    <property type="molecule type" value="Genomic_DNA"/>
</dbReference>
<dbReference type="InterPro" id="IPR047057">
    <property type="entry name" value="MerR_fam"/>
</dbReference>
<sequence>MEWTIHELATRAGVTSRTLRHYDRIGLLAPSRVGANGYRYYGSAAAARLQRILLLRRLGLGLAAIAGVLAEEVDEFDGLRAHIEELEGERDRIERQIRAAHRTLEALRAGAEPSMDAVLSGFNDDYEHEVVERWGEHAFRVSNDWWHAKSIEQQRAWQRDADDLVASWIAVWKAGVAPTAERAQSMAARHVRWLSAIPGTPTAEGDRERSILMVKGLGDMYVGDPRFSAMYQDAEGAGFVRDALHAYARTRM</sequence>
<comment type="caution">
    <text evidence="4">The sequence shown here is derived from an EMBL/GenBank/DDBJ whole genome shotgun (WGS) entry which is preliminary data.</text>
</comment>
<dbReference type="Proteomes" id="UP001595923">
    <property type="component" value="Unassembled WGS sequence"/>
</dbReference>
<evidence type="ECO:0000259" key="3">
    <source>
        <dbReference type="PROSITE" id="PS50937"/>
    </source>
</evidence>
<accession>A0ABV9DXD6</accession>
<keyword evidence="5" id="KW-1185">Reference proteome</keyword>
<dbReference type="InterPro" id="IPR000551">
    <property type="entry name" value="MerR-type_HTH_dom"/>
</dbReference>
<keyword evidence="2" id="KW-0175">Coiled coil</keyword>
<organism evidence="4 5">
    <name type="scientific">Nocardiopsis mangrovi</name>
    <dbReference type="NCBI Taxonomy" id="1179818"/>
    <lineage>
        <taxon>Bacteria</taxon>
        <taxon>Bacillati</taxon>
        <taxon>Actinomycetota</taxon>
        <taxon>Actinomycetes</taxon>
        <taxon>Streptosporangiales</taxon>
        <taxon>Nocardiopsidaceae</taxon>
        <taxon>Nocardiopsis</taxon>
    </lineage>
</organism>
<dbReference type="SMART" id="SM00422">
    <property type="entry name" value="HTH_MERR"/>
    <property type="match status" value="1"/>
</dbReference>
<gene>
    <name evidence="4" type="ORF">ACFO4E_14505</name>
</gene>
<proteinExistence type="predicted"/>
<protein>
    <submittedName>
        <fullName evidence="4">MerR family transcriptional regulator</fullName>
    </submittedName>
</protein>
<evidence type="ECO:0000256" key="2">
    <source>
        <dbReference type="SAM" id="Coils"/>
    </source>
</evidence>
<dbReference type="SUPFAM" id="SSF46955">
    <property type="entry name" value="Putative DNA-binding domain"/>
    <property type="match status" value="1"/>
</dbReference>
<reference evidence="5" key="1">
    <citation type="journal article" date="2019" name="Int. J. Syst. Evol. Microbiol.">
        <title>The Global Catalogue of Microorganisms (GCM) 10K type strain sequencing project: providing services to taxonomists for standard genome sequencing and annotation.</title>
        <authorList>
            <consortium name="The Broad Institute Genomics Platform"/>
            <consortium name="The Broad Institute Genome Sequencing Center for Infectious Disease"/>
            <person name="Wu L."/>
            <person name="Ma J."/>
        </authorList>
    </citation>
    <scope>NUCLEOTIDE SEQUENCE [LARGE SCALE GENOMIC DNA]</scope>
    <source>
        <strain evidence="5">XZYJ18</strain>
    </source>
</reference>
<dbReference type="Pfam" id="PF07739">
    <property type="entry name" value="TipAS"/>
    <property type="match status" value="1"/>
</dbReference>
<dbReference type="Pfam" id="PF13411">
    <property type="entry name" value="MerR_1"/>
    <property type="match status" value="1"/>
</dbReference>
<evidence type="ECO:0000313" key="4">
    <source>
        <dbReference type="EMBL" id="MFC4563073.1"/>
    </source>
</evidence>
<dbReference type="SUPFAM" id="SSF89082">
    <property type="entry name" value="Antibiotic binding domain of TipA-like multidrug resistance regulators"/>
    <property type="match status" value="1"/>
</dbReference>
<evidence type="ECO:0000313" key="5">
    <source>
        <dbReference type="Proteomes" id="UP001595923"/>
    </source>
</evidence>
<feature type="coiled-coil region" evidence="2">
    <location>
        <begin position="69"/>
        <end position="110"/>
    </location>
</feature>
<dbReference type="RefSeq" id="WP_378574805.1">
    <property type="nucleotide sequence ID" value="NZ_JBHSFQ010000012.1"/>
</dbReference>
<dbReference type="PANTHER" id="PTHR30204:SF97">
    <property type="entry name" value="MERR FAMILY REGULATORY PROTEIN"/>
    <property type="match status" value="1"/>
</dbReference>
<dbReference type="Gene3D" id="1.10.490.50">
    <property type="entry name" value="Antibiotic binding domain of TipA-like multidrug resistance regulators"/>
    <property type="match status" value="1"/>
</dbReference>